<keyword evidence="1" id="KW-0285">Flavoprotein</keyword>
<reference evidence="5 6" key="1">
    <citation type="journal article" date="2015" name="Microbiome">
        <title>Genomic resolution of linkages in carbon, nitrogen, and sulfur cycling among widespread estuary sediment bacteria.</title>
        <authorList>
            <person name="Baker B.J."/>
            <person name="Lazar C.S."/>
            <person name="Teske A.P."/>
            <person name="Dick G.J."/>
        </authorList>
    </citation>
    <scope>NUCLEOTIDE SEQUENCE [LARGE SCALE GENOMIC DNA]</scope>
    <source>
        <strain evidence="5">DG_24</strain>
    </source>
</reference>
<dbReference type="AlphaFoldDB" id="A0A0S7WRY3"/>
<evidence type="ECO:0000256" key="1">
    <source>
        <dbReference type="ARBA" id="ARBA00022630"/>
    </source>
</evidence>
<evidence type="ECO:0000313" key="6">
    <source>
        <dbReference type="Proteomes" id="UP000052008"/>
    </source>
</evidence>
<dbReference type="InterPro" id="IPR036188">
    <property type="entry name" value="FAD/NAD-bd_sf"/>
</dbReference>
<accession>A0A0S7WRY3</accession>
<gene>
    <name evidence="5" type="ORF">AMJ39_06850</name>
</gene>
<dbReference type="InterPro" id="IPR030664">
    <property type="entry name" value="SdhA/FrdA/AprA"/>
</dbReference>
<dbReference type="Gene3D" id="3.90.700.10">
    <property type="entry name" value="Succinate dehydrogenase/fumarate reductase flavoprotein, catalytic domain"/>
    <property type="match status" value="1"/>
</dbReference>
<proteinExistence type="predicted"/>
<dbReference type="PATRIC" id="fig|1703770.3.peg.1473"/>
<keyword evidence="2" id="KW-0560">Oxidoreductase</keyword>
<dbReference type="SUPFAM" id="SSF51905">
    <property type="entry name" value="FAD/NAD(P)-binding domain"/>
    <property type="match status" value="1"/>
</dbReference>
<protein>
    <submittedName>
        <fullName evidence="5">Fumarate reductase</fullName>
    </submittedName>
</protein>
<dbReference type="PANTHER" id="PTHR11632:SF51">
    <property type="entry name" value="SUCCINATE DEHYDROGENASE [UBIQUINONE] FLAVOPROTEIN SUBUNIT, MITOCHONDRIAL"/>
    <property type="match status" value="1"/>
</dbReference>
<dbReference type="Pfam" id="PF00890">
    <property type="entry name" value="FAD_binding_2"/>
    <property type="match status" value="1"/>
</dbReference>
<evidence type="ECO:0000259" key="4">
    <source>
        <dbReference type="Pfam" id="PF00890"/>
    </source>
</evidence>
<evidence type="ECO:0000256" key="2">
    <source>
        <dbReference type="ARBA" id="ARBA00023002"/>
    </source>
</evidence>
<dbReference type="STRING" id="1703770.AMJ39_06850"/>
<organism evidence="5 6">
    <name type="scientific">candidate division TA06 bacterium DG_24</name>
    <dbReference type="NCBI Taxonomy" id="1703770"/>
    <lineage>
        <taxon>Bacteria</taxon>
        <taxon>Bacteria division TA06</taxon>
    </lineage>
</organism>
<dbReference type="EMBL" id="LIZS01000041">
    <property type="protein sequence ID" value="KPJ52803.1"/>
    <property type="molecule type" value="Genomic_DNA"/>
</dbReference>
<dbReference type="InterPro" id="IPR027477">
    <property type="entry name" value="Succ_DH/fumarate_Rdtase_cat_sf"/>
</dbReference>
<dbReference type="PRINTS" id="PR00411">
    <property type="entry name" value="PNDRDTASEI"/>
</dbReference>
<dbReference type="PRINTS" id="PR00368">
    <property type="entry name" value="FADPNR"/>
</dbReference>
<comment type="caution">
    <text evidence="5">The sequence shown here is derived from an EMBL/GenBank/DDBJ whole genome shotgun (WGS) entry which is preliminary data.</text>
</comment>
<name>A0A0S7WRY3_UNCT6</name>
<dbReference type="PANTHER" id="PTHR11632">
    <property type="entry name" value="SUCCINATE DEHYDROGENASE 2 FLAVOPROTEIN SUBUNIT"/>
    <property type="match status" value="1"/>
</dbReference>
<evidence type="ECO:0000256" key="3">
    <source>
        <dbReference type="PIRSR" id="PIRSR630664-50"/>
    </source>
</evidence>
<sequence>MYTEAMRQSIKILEGTRAFRKTQELGLMSPDEKAQLLRDHHPDYKGEQQRELRVGPSRGDRAPHEIADLIEARSLVDPEDFDLSRIDHDVDVLVVGGGGAGGAAALLARESGASVLLATKLRFGDANTMMAQGGIQAADKSHDSPSIHYLDVIGGGGFHNDPALVRALVIDAPKVIGWLEEMGVMFDKEPDGTMVTIHGGGTSRKRMHSARDYSGGDIMKVIRDEVLNRDIEVIEFSPVVELLTDGKGRCTGAILYNMETQEYSIVRAKATVIATGGAGRLHVQGFPTTNHYGATADGLVLAYRAGCELAFMDTIQYHPTGAAYPEQIVGQLVTEKVRGLGAQLVNGEGNRFVYELETRDAESAAIIRECTERNLGVVTPSGMRGVWLDSPLIEEIHGSGTIQRLLPAMYRQYERFEIDMTADPILVYPTQHYQNGGIVIDDQGASQIEGLYVAGEVAGGVHGRNRLMGNSLLDIVVFGRRAGAAAALRAKETVPGELGLDHVRRYHEELEKNGVETTRRAPMLLPDYRPDELKSHLITIGS</sequence>
<dbReference type="InterPro" id="IPR003953">
    <property type="entry name" value="FAD-dep_OxRdtase_2_FAD-bd"/>
</dbReference>
<dbReference type="GO" id="GO:0016491">
    <property type="term" value="F:oxidoreductase activity"/>
    <property type="evidence" value="ECO:0007669"/>
    <property type="project" value="UniProtKB-KW"/>
</dbReference>
<feature type="active site" description="Proton acceptor" evidence="3">
    <location>
        <position position="368"/>
    </location>
</feature>
<dbReference type="Proteomes" id="UP000052008">
    <property type="component" value="Unassembled WGS sequence"/>
</dbReference>
<dbReference type="SUPFAM" id="SSF56425">
    <property type="entry name" value="Succinate dehydrogenase/fumarate reductase flavoprotein, catalytic domain"/>
    <property type="match status" value="1"/>
</dbReference>
<feature type="domain" description="FAD-dependent oxidoreductase 2 FAD-binding" evidence="4">
    <location>
        <begin position="91"/>
        <end position="472"/>
    </location>
</feature>
<dbReference type="Gene3D" id="3.50.50.60">
    <property type="entry name" value="FAD/NAD(P)-binding domain"/>
    <property type="match status" value="1"/>
</dbReference>
<evidence type="ECO:0000313" key="5">
    <source>
        <dbReference type="EMBL" id="KPJ52803.1"/>
    </source>
</evidence>